<evidence type="ECO:0000259" key="1">
    <source>
        <dbReference type="Pfam" id="PF13625"/>
    </source>
</evidence>
<dbReference type="Pfam" id="PF13625">
    <property type="entry name" value="Helicase_C_3"/>
    <property type="match status" value="1"/>
</dbReference>
<name>A0A831THP2_9BACT</name>
<dbReference type="EMBL" id="DSIY01000282">
    <property type="protein sequence ID" value="HEG92180.1"/>
    <property type="molecule type" value="Genomic_DNA"/>
</dbReference>
<dbReference type="InterPro" id="IPR036390">
    <property type="entry name" value="WH_DNA-bd_sf"/>
</dbReference>
<dbReference type="InterPro" id="IPR032830">
    <property type="entry name" value="XPB/Ssl2_N"/>
</dbReference>
<dbReference type="InterPro" id="IPR036388">
    <property type="entry name" value="WH-like_DNA-bd_sf"/>
</dbReference>
<proteinExistence type="predicted"/>
<dbReference type="Gene3D" id="1.10.10.10">
    <property type="entry name" value="Winged helix-like DNA-binding domain superfamily/Winged helix DNA-binding domain"/>
    <property type="match status" value="1"/>
</dbReference>
<feature type="domain" description="Helicase XPB/Ssl2 N-terminal" evidence="1">
    <location>
        <begin position="537"/>
        <end position="639"/>
    </location>
</feature>
<gene>
    <name evidence="2" type="ORF">ENP34_12225</name>
</gene>
<evidence type="ECO:0000313" key="2">
    <source>
        <dbReference type="EMBL" id="HEG92180.1"/>
    </source>
</evidence>
<accession>A0A831THP2</accession>
<reference evidence="2" key="1">
    <citation type="journal article" date="2020" name="mSystems">
        <title>Genome- and Community-Level Interaction Insights into Carbon Utilization and Element Cycling Functions of Hydrothermarchaeota in Hydrothermal Sediment.</title>
        <authorList>
            <person name="Zhou Z."/>
            <person name="Liu Y."/>
            <person name="Xu W."/>
            <person name="Pan J."/>
            <person name="Luo Z.H."/>
            <person name="Li M."/>
        </authorList>
    </citation>
    <scope>NUCLEOTIDE SEQUENCE [LARGE SCALE GENOMIC DNA]</scope>
    <source>
        <strain evidence="2">SpSt-210</strain>
    </source>
</reference>
<comment type="caution">
    <text evidence="2">The sequence shown here is derived from an EMBL/GenBank/DDBJ whole genome shotgun (WGS) entry which is preliminary data.</text>
</comment>
<dbReference type="SUPFAM" id="SSF46785">
    <property type="entry name" value="Winged helix' DNA-binding domain"/>
    <property type="match status" value="1"/>
</dbReference>
<sequence length="685" mass="76250">MRNLLGRLIERSPQSLSSVAQFWEVPLQGIDPHREAGQLYPVLTDAWSLALAWERISPREQQVLGTLVKAPRPLDLESLAAALGLDAHAVLPSLRRLYRIGLIATERSQEPDDPKLHFYVPTEIAHTLSRLDHERSHPPTGDEPLAWFLERLEDVELLELAEHLGMTVLPAVTQRQEALRFAVQRLQDRRWLAEKLDALSPSAARLWGWLNTKSRPAPAGEPQSETGTSFGEYRRAVRELAQLGVLWRGYDAQGRLLLLIPSALRQPAQPQSRPLPALATSEAVTTSPLAYPWAIAWDLLTVLRALIVAGGRWRPDEELPPTAVLRRVDGRLWIGRPGQAPPAYFALLGALAVGLGLIDGDGAPAPRERIRSWLRFPFPEQGRRLLRAWRRLPGWPEGHHEALITGLGIDWPALRARLLTGLRELRSEQWYVLETVVTRLSAQMASSGRSPFSEHPRPAWTDRDRAEALEQVIAATLGSAGRWLGIVEYGRDADGAVVVRLTDAGAWLLGLHGAPPLPHRTGPAIAADEDGWIAVIHPSPALVWALSAFADLAELGPPARYRVTRSSLLRALRSGLQLRQILRYLEAQLGEPPPGELVQRLQRWMTEHRPAWLAHALVVRAAEPDQLAQAREKLAQAGFAVELVASERLLVELPERAQPDAVLRRIRQLLREAGLSPEWRARPGL</sequence>
<organism evidence="2">
    <name type="scientific">Thermorudis peleae</name>
    <dbReference type="NCBI Taxonomy" id="1382356"/>
    <lineage>
        <taxon>Bacteria</taxon>
        <taxon>Pseudomonadati</taxon>
        <taxon>Thermomicrobiota</taxon>
        <taxon>Thermomicrobia</taxon>
        <taxon>Thermomicrobia incertae sedis</taxon>
        <taxon>Thermorudis</taxon>
    </lineage>
</organism>
<dbReference type="AlphaFoldDB" id="A0A831THP2"/>
<protein>
    <recommendedName>
        <fullName evidence="1">Helicase XPB/Ssl2 N-terminal domain-containing protein</fullName>
    </recommendedName>
</protein>